<evidence type="ECO:0000256" key="1">
    <source>
        <dbReference type="ARBA" id="ARBA00023002"/>
    </source>
</evidence>
<dbReference type="CDD" id="cd19088">
    <property type="entry name" value="AKR_AKR13B1"/>
    <property type="match status" value="1"/>
</dbReference>
<dbReference type="GO" id="GO:0016491">
    <property type="term" value="F:oxidoreductase activity"/>
    <property type="evidence" value="ECO:0007669"/>
    <property type="project" value="UniProtKB-KW"/>
</dbReference>
<feature type="domain" description="NADP-dependent oxidoreductase" evidence="2">
    <location>
        <begin position="25"/>
        <end position="286"/>
    </location>
</feature>
<dbReference type="GO" id="GO:0005737">
    <property type="term" value="C:cytoplasm"/>
    <property type="evidence" value="ECO:0007669"/>
    <property type="project" value="TreeGrafter"/>
</dbReference>
<protein>
    <submittedName>
        <fullName evidence="3">Oxidoreductase</fullName>
    </submittedName>
</protein>
<dbReference type="InterPro" id="IPR023210">
    <property type="entry name" value="NADP_OxRdtase_dom"/>
</dbReference>
<dbReference type="InterPro" id="IPR020471">
    <property type="entry name" value="AKR"/>
</dbReference>
<keyword evidence="4" id="KW-1185">Reference proteome</keyword>
<dbReference type="SUPFAM" id="SSF51430">
    <property type="entry name" value="NAD(P)-linked oxidoreductase"/>
    <property type="match status" value="1"/>
</dbReference>
<dbReference type="InterPro" id="IPR050791">
    <property type="entry name" value="Aldo-Keto_reductase"/>
</dbReference>
<sequence length="290" mass="32188">MQQTNLLPVSASGTFLIGDDLRVYRLGFGAMRITGKGIWGAPSDKQEALNVLRRALELGINLIDTADSYGPAVSESLIAEALYPYPSHLVIATKGGYIRTGPDQWRPDGRPEHLREALQGSLQRLRLQRIDLYQLHTPDPKVPFQDSVGELVKMKAEGKIRHIGLSNVNAQQLEQARKLTPIVTVQNRYNLTDRTSEDMVDICQQENIGFIPWFPLATGDLNRDQGHLARIAAKHNATPGQIALAWLLKRSCSMLPIPGTGSVKHLEENARAAQIQLSDEEFQTISQGFH</sequence>
<organism evidence="3 4">
    <name type="scientific">Dictyobacter kobayashii</name>
    <dbReference type="NCBI Taxonomy" id="2014872"/>
    <lineage>
        <taxon>Bacteria</taxon>
        <taxon>Bacillati</taxon>
        <taxon>Chloroflexota</taxon>
        <taxon>Ktedonobacteria</taxon>
        <taxon>Ktedonobacterales</taxon>
        <taxon>Dictyobacteraceae</taxon>
        <taxon>Dictyobacter</taxon>
    </lineage>
</organism>
<accession>A0A402AY81</accession>
<dbReference type="OrthoDB" id="146925at2"/>
<dbReference type="Pfam" id="PF00248">
    <property type="entry name" value="Aldo_ket_red"/>
    <property type="match status" value="1"/>
</dbReference>
<dbReference type="AlphaFoldDB" id="A0A402AY81"/>
<proteinExistence type="predicted"/>
<dbReference type="Gene3D" id="3.20.20.100">
    <property type="entry name" value="NADP-dependent oxidoreductase domain"/>
    <property type="match status" value="1"/>
</dbReference>
<keyword evidence="1" id="KW-0560">Oxidoreductase</keyword>
<name>A0A402AY81_9CHLR</name>
<dbReference type="PANTHER" id="PTHR43625">
    <property type="entry name" value="AFLATOXIN B1 ALDEHYDE REDUCTASE"/>
    <property type="match status" value="1"/>
</dbReference>
<dbReference type="Proteomes" id="UP000287188">
    <property type="component" value="Unassembled WGS sequence"/>
</dbReference>
<dbReference type="RefSeq" id="WP_126557350.1">
    <property type="nucleotide sequence ID" value="NZ_BIFS01000002.1"/>
</dbReference>
<evidence type="ECO:0000313" key="3">
    <source>
        <dbReference type="EMBL" id="GCE24066.1"/>
    </source>
</evidence>
<dbReference type="PANTHER" id="PTHR43625:SF40">
    <property type="entry name" value="ALDO-KETO REDUCTASE YAKC [NADP(+)]"/>
    <property type="match status" value="1"/>
</dbReference>
<dbReference type="InterPro" id="IPR036812">
    <property type="entry name" value="NAD(P)_OxRdtase_dom_sf"/>
</dbReference>
<reference evidence="4" key="1">
    <citation type="submission" date="2018-12" db="EMBL/GenBank/DDBJ databases">
        <title>Tengunoibacter tsumagoiensis gen. nov., sp. nov., Dictyobacter kobayashii sp. nov., D. alpinus sp. nov., and D. joshuensis sp. nov. and description of Dictyobacteraceae fam. nov. within the order Ktedonobacterales isolated from Tengu-no-mugimeshi.</title>
        <authorList>
            <person name="Wang C.M."/>
            <person name="Zheng Y."/>
            <person name="Sakai Y."/>
            <person name="Toyoda A."/>
            <person name="Minakuchi Y."/>
            <person name="Abe K."/>
            <person name="Yokota A."/>
            <person name="Yabe S."/>
        </authorList>
    </citation>
    <scope>NUCLEOTIDE SEQUENCE [LARGE SCALE GENOMIC DNA]</scope>
    <source>
        <strain evidence="4">Uno11</strain>
    </source>
</reference>
<evidence type="ECO:0000259" key="2">
    <source>
        <dbReference type="Pfam" id="PF00248"/>
    </source>
</evidence>
<comment type="caution">
    <text evidence="3">The sequence shown here is derived from an EMBL/GenBank/DDBJ whole genome shotgun (WGS) entry which is preliminary data.</text>
</comment>
<dbReference type="PRINTS" id="PR00069">
    <property type="entry name" value="ALDKETRDTASE"/>
</dbReference>
<dbReference type="EMBL" id="BIFS01000002">
    <property type="protein sequence ID" value="GCE24066.1"/>
    <property type="molecule type" value="Genomic_DNA"/>
</dbReference>
<evidence type="ECO:0000313" key="4">
    <source>
        <dbReference type="Proteomes" id="UP000287188"/>
    </source>
</evidence>
<gene>
    <name evidence="3" type="ORF">KDK_78660</name>
</gene>